<evidence type="ECO:0000313" key="2">
    <source>
        <dbReference type="EMBL" id="JAH85475.1"/>
    </source>
</evidence>
<organism evidence="2">
    <name type="scientific">Anguilla anguilla</name>
    <name type="common">European freshwater eel</name>
    <name type="synonym">Muraena anguilla</name>
    <dbReference type="NCBI Taxonomy" id="7936"/>
    <lineage>
        <taxon>Eukaryota</taxon>
        <taxon>Metazoa</taxon>
        <taxon>Chordata</taxon>
        <taxon>Craniata</taxon>
        <taxon>Vertebrata</taxon>
        <taxon>Euteleostomi</taxon>
        <taxon>Actinopterygii</taxon>
        <taxon>Neopterygii</taxon>
        <taxon>Teleostei</taxon>
        <taxon>Anguilliformes</taxon>
        <taxon>Anguillidae</taxon>
        <taxon>Anguilla</taxon>
    </lineage>
</organism>
<name>A0A0E9W7B1_ANGAN</name>
<reference evidence="2" key="1">
    <citation type="submission" date="2014-11" db="EMBL/GenBank/DDBJ databases">
        <authorList>
            <person name="Amaro Gonzalez C."/>
        </authorList>
    </citation>
    <scope>NUCLEOTIDE SEQUENCE</scope>
</reference>
<protein>
    <submittedName>
        <fullName evidence="2">Uncharacterized protein</fullName>
    </submittedName>
</protein>
<dbReference type="AlphaFoldDB" id="A0A0E9W7B1"/>
<reference evidence="2" key="2">
    <citation type="journal article" date="2015" name="Fish Shellfish Immunol.">
        <title>Early steps in the European eel (Anguilla anguilla)-Vibrio vulnificus interaction in the gills: Role of the RtxA13 toxin.</title>
        <authorList>
            <person name="Callol A."/>
            <person name="Pajuelo D."/>
            <person name="Ebbesson L."/>
            <person name="Teles M."/>
            <person name="MacKenzie S."/>
            <person name="Amaro C."/>
        </authorList>
    </citation>
    <scope>NUCLEOTIDE SEQUENCE</scope>
</reference>
<feature type="region of interest" description="Disordered" evidence="1">
    <location>
        <begin position="1"/>
        <end position="21"/>
    </location>
</feature>
<sequence length="21" mass="2422">MQELGRRSTGQQKLNSCVMVR</sequence>
<dbReference type="EMBL" id="GBXM01023102">
    <property type="protein sequence ID" value="JAH85475.1"/>
    <property type="molecule type" value="Transcribed_RNA"/>
</dbReference>
<proteinExistence type="predicted"/>
<evidence type="ECO:0000256" key="1">
    <source>
        <dbReference type="SAM" id="MobiDB-lite"/>
    </source>
</evidence>
<accession>A0A0E9W7B1</accession>